<feature type="compositionally biased region" description="Low complexity" evidence="1">
    <location>
        <begin position="1047"/>
        <end position="1061"/>
    </location>
</feature>
<dbReference type="EMBL" id="KQ418789">
    <property type="protein sequence ID" value="KOF85832.1"/>
    <property type="molecule type" value="Genomic_DNA"/>
</dbReference>
<reference evidence="3" key="1">
    <citation type="submission" date="2015-07" db="EMBL/GenBank/DDBJ databases">
        <title>MeaNS - Measles Nucleotide Surveillance Program.</title>
        <authorList>
            <person name="Tran T."/>
            <person name="Druce J."/>
        </authorList>
    </citation>
    <scope>NUCLEOTIDE SEQUENCE</scope>
    <source>
        <strain evidence="3">UCB-OBI-ISO-001</strain>
        <tissue evidence="3">Gonad</tissue>
    </source>
</reference>
<feature type="compositionally biased region" description="Polar residues" evidence="1">
    <location>
        <begin position="935"/>
        <end position="955"/>
    </location>
</feature>
<feature type="region of interest" description="Disordered" evidence="1">
    <location>
        <begin position="935"/>
        <end position="1061"/>
    </location>
</feature>
<feature type="region of interest" description="Disordered" evidence="1">
    <location>
        <begin position="699"/>
        <end position="748"/>
    </location>
</feature>
<dbReference type="SUPFAM" id="SSF50729">
    <property type="entry name" value="PH domain-like"/>
    <property type="match status" value="1"/>
</dbReference>
<dbReference type="PANTHER" id="PTHR47695:SF3">
    <property type="entry name" value="PID DOMAIN-CONTAINING PROTEIN"/>
    <property type="match status" value="1"/>
</dbReference>
<evidence type="ECO:0000259" key="2">
    <source>
        <dbReference type="PROSITE" id="PS01179"/>
    </source>
</evidence>
<feature type="compositionally biased region" description="Polar residues" evidence="1">
    <location>
        <begin position="673"/>
        <end position="686"/>
    </location>
</feature>
<dbReference type="Pfam" id="PF00640">
    <property type="entry name" value="PID"/>
    <property type="match status" value="1"/>
</dbReference>
<name>A0A0L8H9G2_OCTBM</name>
<dbReference type="SMART" id="SM00462">
    <property type="entry name" value="PTB"/>
    <property type="match status" value="1"/>
</dbReference>
<dbReference type="PANTHER" id="PTHR47695">
    <property type="entry name" value="PID DOMAIN-CONTAINING PROTEIN"/>
    <property type="match status" value="1"/>
</dbReference>
<dbReference type="EMBL" id="KQ418789">
    <property type="protein sequence ID" value="KOF85835.1"/>
    <property type="molecule type" value="Genomic_DNA"/>
</dbReference>
<proteinExistence type="predicted"/>
<feature type="compositionally biased region" description="Polar residues" evidence="1">
    <location>
        <begin position="987"/>
        <end position="1028"/>
    </location>
</feature>
<feature type="region of interest" description="Disordered" evidence="1">
    <location>
        <begin position="812"/>
        <end position="886"/>
    </location>
</feature>
<dbReference type="KEGG" id="obi:106872024"/>
<feature type="compositionally biased region" description="Polar residues" evidence="1">
    <location>
        <begin position="574"/>
        <end position="599"/>
    </location>
</feature>
<dbReference type="EMBL" id="KQ418789">
    <property type="protein sequence ID" value="KOF85839.1"/>
    <property type="molecule type" value="Genomic_DNA"/>
</dbReference>
<feature type="region of interest" description="Disordered" evidence="1">
    <location>
        <begin position="533"/>
        <end position="556"/>
    </location>
</feature>
<dbReference type="EMBL" id="KQ418789">
    <property type="protein sequence ID" value="KOF85836.1"/>
    <property type="molecule type" value="Genomic_DNA"/>
</dbReference>
<dbReference type="OrthoDB" id="10069833at2759"/>
<feature type="region of interest" description="Disordered" evidence="1">
    <location>
        <begin position="574"/>
        <end position="633"/>
    </location>
</feature>
<feature type="compositionally biased region" description="Low complexity" evidence="1">
    <location>
        <begin position="662"/>
        <end position="672"/>
    </location>
</feature>
<feature type="compositionally biased region" description="Polar residues" evidence="1">
    <location>
        <begin position="739"/>
        <end position="748"/>
    </location>
</feature>
<feature type="domain" description="PID" evidence="2">
    <location>
        <begin position="26"/>
        <end position="160"/>
    </location>
</feature>
<dbReference type="PROSITE" id="PS01179">
    <property type="entry name" value="PID"/>
    <property type="match status" value="1"/>
</dbReference>
<organism evidence="3">
    <name type="scientific">Octopus bimaculoides</name>
    <name type="common">California two-spotted octopus</name>
    <dbReference type="NCBI Taxonomy" id="37653"/>
    <lineage>
        <taxon>Eukaryota</taxon>
        <taxon>Metazoa</taxon>
        <taxon>Spiralia</taxon>
        <taxon>Lophotrochozoa</taxon>
        <taxon>Mollusca</taxon>
        <taxon>Cephalopoda</taxon>
        <taxon>Coleoidea</taxon>
        <taxon>Octopodiformes</taxon>
        <taxon>Octopoda</taxon>
        <taxon>Incirrata</taxon>
        <taxon>Octopodidae</taxon>
        <taxon>Octopus</taxon>
    </lineage>
</organism>
<feature type="compositionally biased region" description="Low complexity" evidence="1">
    <location>
        <begin position="968"/>
        <end position="980"/>
    </location>
</feature>
<dbReference type="AlphaFoldDB" id="A0A0L8H9G2"/>
<sequence>MSIQKGHKKKEIKTDPASFEGKGLFFTAKFIGVSDVADFRGNAMCQETMQKLKAAVKSSGKHKLKILVNISLEGIKLIEEKTMAVNYEHIVSRISFISIDTTDSRAFGYVFEPGDGTHKFFAIKTEKSAGHVIIAIRDLFETVFEMKKKERDEAAQKEAEEKDKSAVCSMADGAAPVTAAADKDTTDEADYGYSVPSNNKPVPQAAVTPNIIDLDTDLEYIQQGMDSMGTALESFDDFPFGQVTTGDTTADPWNINNSKQCIGNASVSIAAAATAAAPVVLLPPPPASPRVPIGSAMPQAPAALPPGQCSLAANLFPASSAFPSAVSSNVPAQPFPVSVPLTVNPAVPITVNPAVPITVNPAVPITVNPAVPITVNPAVPMTANPAVPKPIDPATTPPEMPTNMTCSLPIVTDPFGDKLFVSAVPAQAPNQTPFTASTSTTPPTTDNTVPFAAFPVMKPPRGNTFPVATQNVAANFAAQQPFAAFPPDPAHPVAGNAFSAAPQPAAFSAAFSVKPPTPVTGFPVGQQASFAAFPEGPQPAFLPLSSPDSSQRSTPSKFDAISLDSSFTSVFSQQSNEKLESASTLANNKPTDTGTNPVPQTDKLFQDLCNFGSNQHHKKPAELFPKLEPPPSKKLNELLEESIKCKELHVQSSKTENPLPPQQQQQQQQQQPSEQDATPSNNDQASEYSITSALPAENLLPDPVCFPEPTKFDQPSVSAASFSGSDSQSSNVSNDQPHSDSPSIFSFSGNNPTEVTYAMTKLKLSDVDFNNPPSHPPPQLPSHLLAAVSGHNSGSESVCSISPFPDDHWAISDDEFNLPSPTVPPPPLPTGASLNFEPDQAPAPPPRPRTSDITRTAKPPPLPVRPKRTLSSSSSLQSMGKSNSPVSSVVSLEGTVLAHGAISDCSFTSLQDSDVSTNSLPTTKLADTKVNTTKFTDRGSSVSSPLSVATGNSNSSPPPWSAFTENDNSSSPFSNQSFSSGGRDVFASNSSQTAIGTASSHDSGWPNNNPFMSKVNTSPSVRNSSSPDPFSGPYTKIVNKRSKQTPQTTSQSVESVCSSTSAQIHNKSSQPVFNSVDPFRVLHCTKPQSNHNQTNTNISGSFCSELNNDLSDPFVVPLHLKLQTEKSPVDPFVIQTNVNLTQNNTQVTQFFPSTKNTERSVPETDLSIYNSQTTDIENDPFTNLSRNSGHSGNVPSDLFSFPSLNPAEYSQTQTDPFDAFNQWPVNTKFSVDIDKSNGH</sequence>
<feature type="compositionally biased region" description="Low complexity" evidence="1">
    <location>
        <begin position="543"/>
        <end position="556"/>
    </location>
</feature>
<dbReference type="InterPro" id="IPR011993">
    <property type="entry name" value="PH-like_dom_sf"/>
</dbReference>
<feature type="region of interest" description="Disordered" evidence="1">
    <location>
        <begin position="649"/>
        <end position="686"/>
    </location>
</feature>
<dbReference type="Gene3D" id="2.30.29.30">
    <property type="entry name" value="Pleckstrin-homology domain (PH domain)/Phosphotyrosine-binding domain (PTB)"/>
    <property type="match status" value="1"/>
</dbReference>
<gene>
    <name evidence="3" type="ORF">OCBIM_22019579mg</name>
</gene>
<protein>
    <recommendedName>
        <fullName evidence="2">PID domain-containing protein</fullName>
    </recommendedName>
</protein>
<feature type="compositionally biased region" description="Low complexity" evidence="1">
    <location>
        <begin position="871"/>
        <end position="884"/>
    </location>
</feature>
<dbReference type="GO" id="GO:0005737">
    <property type="term" value="C:cytoplasm"/>
    <property type="evidence" value="ECO:0007669"/>
    <property type="project" value="TreeGrafter"/>
</dbReference>
<evidence type="ECO:0000256" key="1">
    <source>
        <dbReference type="SAM" id="MobiDB-lite"/>
    </source>
</evidence>
<dbReference type="InterPro" id="IPR006020">
    <property type="entry name" value="PTB/PI_dom"/>
</dbReference>
<accession>A0A0L8H9G2</accession>
<evidence type="ECO:0000313" key="3">
    <source>
        <dbReference type="EMBL" id="KOF85832.1"/>
    </source>
</evidence>
<feature type="compositionally biased region" description="Low complexity" evidence="1">
    <location>
        <begin position="716"/>
        <end position="736"/>
    </location>
</feature>
<dbReference type="STRING" id="37653.A0A0L8H9G2"/>